<evidence type="ECO:0000313" key="3">
    <source>
        <dbReference type="Proteomes" id="UP000579945"/>
    </source>
</evidence>
<evidence type="ECO:0000256" key="1">
    <source>
        <dbReference type="SAM" id="MobiDB-lite"/>
    </source>
</evidence>
<dbReference type="EMBL" id="JACIBV010000001">
    <property type="protein sequence ID" value="MBB3725540.1"/>
    <property type="molecule type" value="Genomic_DNA"/>
</dbReference>
<gene>
    <name evidence="2" type="ORF">FHR33_001400</name>
</gene>
<dbReference type="Proteomes" id="UP000579945">
    <property type="component" value="Unassembled WGS sequence"/>
</dbReference>
<feature type="compositionally biased region" description="Pro residues" evidence="1">
    <location>
        <begin position="1"/>
        <end position="10"/>
    </location>
</feature>
<feature type="region of interest" description="Disordered" evidence="1">
    <location>
        <begin position="1"/>
        <end position="30"/>
    </location>
</feature>
<comment type="caution">
    <text evidence="2">The sequence shown here is derived from an EMBL/GenBank/DDBJ whole genome shotgun (WGS) entry which is preliminary data.</text>
</comment>
<keyword evidence="3" id="KW-1185">Reference proteome</keyword>
<protein>
    <submittedName>
        <fullName evidence="2">Uncharacterized protein</fullName>
    </submittedName>
</protein>
<name>A0A7W5V0R6_9ACTN</name>
<reference evidence="2 3" key="1">
    <citation type="submission" date="2020-08" db="EMBL/GenBank/DDBJ databases">
        <title>Sequencing the genomes of 1000 actinobacteria strains.</title>
        <authorList>
            <person name="Klenk H.-P."/>
        </authorList>
    </citation>
    <scope>NUCLEOTIDE SEQUENCE [LARGE SCALE GENOMIC DNA]</scope>
    <source>
        <strain evidence="2 3">DSM 44320</strain>
    </source>
</reference>
<accession>A0A7W5V0R6</accession>
<organism evidence="2 3">
    <name type="scientific">Nonomuraea dietziae</name>
    <dbReference type="NCBI Taxonomy" id="65515"/>
    <lineage>
        <taxon>Bacteria</taxon>
        <taxon>Bacillati</taxon>
        <taxon>Actinomycetota</taxon>
        <taxon>Actinomycetes</taxon>
        <taxon>Streptosporangiales</taxon>
        <taxon>Streptosporangiaceae</taxon>
        <taxon>Nonomuraea</taxon>
    </lineage>
</organism>
<evidence type="ECO:0000313" key="2">
    <source>
        <dbReference type="EMBL" id="MBB3725540.1"/>
    </source>
</evidence>
<sequence length="30" mass="3049">MTPSPGPAEVPPLCHAETAAIDEPSGEEES</sequence>
<proteinExistence type="predicted"/>
<dbReference type="AlphaFoldDB" id="A0A7W5V0R6"/>